<reference evidence="1 2" key="1">
    <citation type="submission" date="2010-03" db="EMBL/GenBank/DDBJ databases">
        <title>The genome sequence of Faecalibacterium prausnitzii SL3/3.</title>
        <authorList>
            <consortium name="metaHIT consortium -- http://www.metahit.eu/"/>
            <person name="Pajon A."/>
            <person name="Turner K."/>
            <person name="Parkhill J."/>
            <person name="Duncan S."/>
            <person name="Flint H."/>
        </authorList>
    </citation>
    <scope>NUCLEOTIDE SEQUENCE [LARGE SCALE GENOMIC DNA]</scope>
    <source>
        <strain evidence="1 2">SL3/3</strain>
    </source>
</reference>
<evidence type="ECO:0000313" key="2">
    <source>
        <dbReference type="Proteomes" id="UP000007059"/>
    </source>
</evidence>
<gene>
    <name evidence="1" type="ORF">FPR_24900</name>
</gene>
<evidence type="ECO:0000313" key="1">
    <source>
        <dbReference type="EMBL" id="CBL02642.1"/>
    </source>
</evidence>
<accession>D4KCS9</accession>
<dbReference type="HOGENOM" id="CLU_751738_0_0_9"/>
<proteinExistence type="predicted"/>
<dbReference type="PATRIC" id="fig|657322.3.peg.2344"/>
<dbReference type="KEGG" id="fpa:FPR_24900"/>
<name>D4KCS9_9FIRM</name>
<dbReference type="EMBL" id="FP929046">
    <property type="protein sequence ID" value="CBL02642.1"/>
    <property type="molecule type" value="Genomic_DNA"/>
</dbReference>
<reference evidence="1 2" key="2">
    <citation type="submission" date="2010-03" db="EMBL/GenBank/DDBJ databases">
        <authorList>
            <person name="Pajon A."/>
        </authorList>
    </citation>
    <scope>NUCLEOTIDE SEQUENCE [LARGE SCALE GENOMIC DNA]</scope>
    <source>
        <strain evidence="1 2">SL3/3</strain>
    </source>
</reference>
<protein>
    <submittedName>
        <fullName evidence="1">Uncharacterized protein</fullName>
    </submittedName>
</protein>
<dbReference type="AlphaFoldDB" id="D4KCS9"/>
<sequence>MYEERANLRAAIDASPLWDVDVATRKALFQPMLKKLNGREEPAGDDPAEAAAVDPKLEETYKRVWAECFELFPTEDATILSMAFFQAAAAYQPDPTREKDSFCAYMQVAMRHLKAEEARKEAQSLGIMDVSKETARKVRQALDYMDRMGYTSAMVTGDPHLEKTVAQAARIGQRSLHEALLNKDTLVSINTERDDGTTIEIVDTGLSPEDGLELKEDIFPILHKAVLLMSLEEKEKTRANMVLFWSPRILGYLRKNEAPDMPERLGRCDDLRPLEWDGILWDQLVLRDYVRFCVRQPLYSGEGPENPKELESAAVNPLLLPTRRPEQDKTVAEYLGKDKGTISYHNKNLNKKFRELLGIKDTKPVKEN</sequence>
<organism evidence="1 2">
    <name type="scientific">Faecalibacterium prausnitzii SL3/3</name>
    <dbReference type="NCBI Taxonomy" id="657322"/>
    <lineage>
        <taxon>Bacteria</taxon>
        <taxon>Bacillati</taxon>
        <taxon>Bacillota</taxon>
        <taxon>Clostridia</taxon>
        <taxon>Eubacteriales</taxon>
        <taxon>Oscillospiraceae</taxon>
        <taxon>Faecalibacterium</taxon>
    </lineage>
</organism>
<dbReference type="RefSeq" id="WP_015538128.1">
    <property type="nucleotide sequence ID" value="NC_021020.1"/>
</dbReference>
<dbReference type="Proteomes" id="UP000007059">
    <property type="component" value="Chromosome"/>
</dbReference>